<dbReference type="SUPFAM" id="SSF53807">
    <property type="entry name" value="Helical backbone' metal receptor"/>
    <property type="match status" value="1"/>
</dbReference>
<dbReference type="Pfam" id="PF01297">
    <property type="entry name" value="ZnuA"/>
    <property type="match status" value="1"/>
</dbReference>
<keyword evidence="2" id="KW-0813">Transport</keyword>
<name>A0A1X0DVH3_MYCHE</name>
<evidence type="ECO:0000256" key="2">
    <source>
        <dbReference type="ARBA" id="ARBA00022448"/>
    </source>
</evidence>
<dbReference type="STRING" id="53376.BST25_02135"/>
<dbReference type="EMBL" id="MVHR01000002">
    <property type="protein sequence ID" value="ORA76424.1"/>
    <property type="molecule type" value="Genomic_DNA"/>
</dbReference>
<comment type="subcellular location">
    <subcellularLocation>
        <location evidence="1">Cell envelope</location>
    </subcellularLocation>
</comment>
<accession>A0A1X0DVH3</accession>
<dbReference type="PANTHER" id="PTHR42953:SF1">
    <property type="entry name" value="METAL-BINDING PROTEIN HI_0362-RELATED"/>
    <property type="match status" value="1"/>
</dbReference>
<dbReference type="PROSITE" id="PS51257">
    <property type="entry name" value="PROKAR_LIPOPROTEIN"/>
    <property type="match status" value="1"/>
</dbReference>
<evidence type="ECO:0000256" key="1">
    <source>
        <dbReference type="ARBA" id="ARBA00004196"/>
    </source>
</evidence>
<dbReference type="PANTHER" id="PTHR42953">
    <property type="entry name" value="HIGH-AFFINITY ZINC UPTAKE SYSTEM PROTEIN ZNUA-RELATED"/>
    <property type="match status" value="1"/>
</dbReference>
<dbReference type="Proteomes" id="UP000192566">
    <property type="component" value="Unassembled WGS sequence"/>
</dbReference>
<keyword evidence="6" id="KW-1185">Reference proteome</keyword>
<dbReference type="GO" id="GO:0030001">
    <property type="term" value="P:metal ion transport"/>
    <property type="evidence" value="ECO:0007669"/>
    <property type="project" value="InterPro"/>
</dbReference>
<gene>
    <name evidence="5" type="ORF">BST25_02135</name>
</gene>
<dbReference type="AlphaFoldDB" id="A0A1X0DVH3"/>
<protein>
    <submittedName>
        <fullName evidence="5">ABC transporter substrate-binding protein</fullName>
    </submittedName>
</protein>
<organism evidence="5 6">
    <name type="scientific">Mycobacterium heidelbergense</name>
    <dbReference type="NCBI Taxonomy" id="53376"/>
    <lineage>
        <taxon>Bacteria</taxon>
        <taxon>Bacillati</taxon>
        <taxon>Actinomycetota</taxon>
        <taxon>Actinomycetes</taxon>
        <taxon>Mycobacteriales</taxon>
        <taxon>Mycobacteriaceae</taxon>
        <taxon>Mycobacterium</taxon>
        <taxon>Mycobacterium simiae complex</taxon>
    </lineage>
</organism>
<dbReference type="InterPro" id="IPR050492">
    <property type="entry name" value="Bact_metal-bind_prot9"/>
</dbReference>
<evidence type="ECO:0000256" key="4">
    <source>
        <dbReference type="ARBA" id="ARBA00022729"/>
    </source>
</evidence>
<proteinExistence type="predicted"/>
<evidence type="ECO:0000313" key="5">
    <source>
        <dbReference type="EMBL" id="ORA76424.1"/>
    </source>
</evidence>
<dbReference type="Gene3D" id="3.40.50.1980">
    <property type="entry name" value="Nitrogenase molybdenum iron protein domain"/>
    <property type="match status" value="2"/>
</dbReference>
<dbReference type="GO" id="GO:0046872">
    <property type="term" value="F:metal ion binding"/>
    <property type="evidence" value="ECO:0007669"/>
    <property type="project" value="UniProtKB-KW"/>
</dbReference>
<dbReference type="InterPro" id="IPR006127">
    <property type="entry name" value="ZnuA-like"/>
</dbReference>
<sequence>MKTVIVLRVSVLRPDVYRASIAAAAALALAVAGCSTSRTGNPTASGAATRSAPTGGAAAASCPTGPVAAVVSVDQWGDIVSELGGACANVKTVLAGSSVDPHDYEPSPADAACFTGARLVVVNGAGYDAWASKLAASSAVGAHLVSAAAVTKTPDGANPHLWYLPSAVTEVADAVTGEFSKLDPQATDYFTQRRAQFAAAIAPYTGLIAKIKAGAAGKSYAATETIFDYQAQALGLVNKTPEGYRRASASESDPSPGDIDSFRSALAGRRIDVLIYNTQTEGSIPEQIRTAAEQAGVPVVDVTETVAPGQTSFEGWQYTQLVALGKALGVPA</sequence>
<evidence type="ECO:0000256" key="3">
    <source>
        <dbReference type="ARBA" id="ARBA00022723"/>
    </source>
</evidence>
<evidence type="ECO:0000313" key="6">
    <source>
        <dbReference type="Proteomes" id="UP000192566"/>
    </source>
</evidence>
<comment type="caution">
    <text evidence="5">The sequence shown here is derived from an EMBL/GenBank/DDBJ whole genome shotgun (WGS) entry which is preliminary data.</text>
</comment>
<dbReference type="GO" id="GO:0030313">
    <property type="term" value="C:cell envelope"/>
    <property type="evidence" value="ECO:0007669"/>
    <property type="project" value="UniProtKB-SubCell"/>
</dbReference>
<keyword evidence="4" id="KW-0732">Signal</keyword>
<reference evidence="5 6" key="1">
    <citation type="submission" date="2017-02" db="EMBL/GenBank/DDBJ databases">
        <title>The new phylogeny of genus Mycobacterium.</title>
        <authorList>
            <person name="Tortoli E."/>
            <person name="Trovato A."/>
            <person name="Cirillo D.M."/>
        </authorList>
    </citation>
    <scope>NUCLEOTIDE SEQUENCE [LARGE SCALE GENOMIC DNA]</scope>
    <source>
        <strain evidence="5 6">DSM 44471</strain>
    </source>
</reference>
<keyword evidence="3" id="KW-0479">Metal-binding</keyword>